<gene>
    <name evidence="1" type="ORF">A2478_00990</name>
</gene>
<dbReference type="STRING" id="1798002.A2478_00990"/>
<dbReference type="EMBL" id="MFGJ01000008">
    <property type="protein sequence ID" value="OGF31000.1"/>
    <property type="molecule type" value="Genomic_DNA"/>
</dbReference>
<accession>A0A1F5SWC0</accession>
<comment type="caution">
    <text evidence="1">The sequence shown here is derived from an EMBL/GenBank/DDBJ whole genome shotgun (WGS) entry which is preliminary data.</text>
</comment>
<sequence length="195" mass="22900">MDYPITLDDINWDIDFRVCVPMLEIRTAHLFNKLLAFAKSRYSFDSFQIKEFADFIRGYPFILRDFIEASLVEQNEDESYSFTHCFVATCFLVAPACNQTNHQPHRKTNLPDSLEQTFDLCHQLLTDLPANSDTRLVQRHLRSIRAIIQDITHWYSQGKEQHLRDLNAWDRFICLETIIGQLGSFCSTHLRNPKQ</sequence>
<dbReference type="AlphaFoldDB" id="A0A1F5SWC0"/>
<reference evidence="1 2" key="1">
    <citation type="journal article" date="2016" name="Nat. Commun.">
        <title>Thousands of microbial genomes shed light on interconnected biogeochemical processes in an aquifer system.</title>
        <authorList>
            <person name="Anantharaman K."/>
            <person name="Brown C.T."/>
            <person name="Hug L.A."/>
            <person name="Sharon I."/>
            <person name="Castelle C.J."/>
            <person name="Probst A.J."/>
            <person name="Thomas B.C."/>
            <person name="Singh A."/>
            <person name="Wilkins M.J."/>
            <person name="Karaoz U."/>
            <person name="Brodie E.L."/>
            <person name="Williams K.H."/>
            <person name="Hubbard S.S."/>
            <person name="Banfield J.F."/>
        </authorList>
    </citation>
    <scope>NUCLEOTIDE SEQUENCE [LARGE SCALE GENOMIC DNA]</scope>
</reference>
<dbReference type="Proteomes" id="UP000179001">
    <property type="component" value="Unassembled WGS sequence"/>
</dbReference>
<name>A0A1F5SWC0_9BACT</name>
<protein>
    <submittedName>
        <fullName evidence="1">Uncharacterized protein</fullName>
    </submittedName>
</protein>
<evidence type="ECO:0000313" key="2">
    <source>
        <dbReference type="Proteomes" id="UP000179001"/>
    </source>
</evidence>
<proteinExistence type="predicted"/>
<organism evidence="1 2">
    <name type="scientific">Candidatus Falkowbacteria bacterium RIFOXYC2_FULL_36_12</name>
    <dbReference type="NCBI Taxonomy" id="1798002"/>
    <lineage>
        <taxon>Bacteria</taxon>
        <taxon>Candidatus Falkowiibacteriota</taxon>
    </lineage>
</organism>
<evidence type="ECO:0000313" key="1">
    <source>
        <dbReference type="EMBL" id="OGF31000.1"/>
    </source>
</evidence>